<dbReference type="WBParaSite" id="GPUH_0000513901-mRNA-1">
    <property type="protein sequence ID" value="GPUH_0000513901-mRNA-1"/>
    <property type="gene ID" value="GPUH_0000513901"/>
</dbReference>
<feature type="transmembrane region" description="Helical" evidence="1">
    <location>
        <begin position="49"/>
        <end position="67"/>
    </location>
</feature>
<keyword evidence="3" id="KW-1185">Reference proteome</keyword>
<dbReference type="Proteomes" id="UP000271098">
    <property type="component" value="Unassembled WGS sequence"/>
</dbReference>
<dbReference type="EMBL" id="UYRT01010476">
    <property type="protein sequence ID" value="VDK49222.1"/>
    <property type="molecule type" value="Genomic_DNA"/>
</dbReference>
<keyword evidence="1" id="KW-0472">Membrane</keyword>
<sequence length="68" mass="7902">MTGGQPHEYFIALMMGQRCKWLDGVNIPRSMTFGRWTSNAGAERWEHPTSFLAFIILFILTFILLLLR</sequence>
<evidence type="ECO:0000256" key="1">
    <source>
        <dbReference type="SAM" id="Phobius"/>
    </source>
</evidence>
<keyword evidence="1" id="KW-0812">Transmembrane</keyword>
<protein>
    <submittedName>
        <fullName evidence="4">Transmembrane protein</fullName>
    </submittedName>
</protein>
<name>A0A183D8U1_9BILA</name>
<dbReference type="AlphaFoldDB" id="A0A183D8U1"/>
<gene>
    <name evidence="2" type="ORF">GPUH_LOCUS5132</name>
</gene>
<reference evidence="4" key="1">
    <citation type="submission" date="2016-06" db="UniProtKB">
        <authorList>
            <consortium name="WormBaseParasite"/>
        </authorList>
    </citation>
    <scope>IDENTIFICATION</scope>
</reference>
<evidence type="ECO:0000313" key="3">
    <source>
        <dbReference type="Proteomes" id="UP000271098"/>
    </source>
</evidence>
<evidence type="ECO:0000313" key="2">
    <source>
        <dbReference type="EMBL" id="VDK49222.1"/>
    </source>
</evidence>
<reference evidence="2 3" key="2">
    <citation type="submission" date="2018-11" db="EMBL/GenBank/DDBJ databases">
        <authorList>
            <consortium name="Pathogen Informatics"/>
        </authorList>
    </citation>
    <scope>NUCLEOTIDE SEQUENCE [LARGE SCALE GENOMIC DNA]</scope>
</reference>
<accession>A0A183D8U1</accession>
<organism evidence="4">
    <name type="scientific">Gongylonema pulchrum</name>
    <dbReference type="NCBI Taxonomy" id="637853"/>
    <lineage>
        <taxon>Eukaryota</taxon>
        <taxon>Metazoa</taxon>
        <taxon>Ecdysozoa</taxon>
        <taxon>Nematoda</taxon>
        <taxon>Chromadorea</taxon>
        <taxon>Rhabditida</taxon>
        <taxon>Spirurina</taxon>
        <taxon>Spiruromorpha</taxon>
        <taxon>Spiruroidea</taxon>
        <taxon>Gongylonematidae</taxon>
        <taxon>Gongylonema</taxon>
    </lineage>
</organism>
<evidence type="ECO:0000313" key="4">
    <source>
        <dbReference type="WBParaSite" id="GPUH_0000513901-mRNA-1"/>
    </source>
</evidence>
<keyword evidence="1" id="KW-1133">Transmembrane helix</keyword>
<proteinExistence type="predicted"/>